<dbReference type="GO" id="GO:0016887">
    <property type="term" value="F:ATP hydrolysis activity"/>
    <property type="evidence" value="ECO:0007669"/>
    <property type="project" value="InterPro"/>
</dbReference>
<dbReference type="SMART" id="SM00382">
    <property type="entry name" value="AAA"/>
    <property type="match status" value="2"/>
</dbReference>
<keyword evidence="2" id="KW-0547">Nucleotide-binding</keyword>
<accession>A0A506XYR4</accession>
<feature type="region of interest" description="Disordered" evidence="4">
    <location>
        <begin position="407"/>
        <end position="444"/>
    </location>
</feature>
<dbReference type="Pfam" id="PF13229">
    <property type="entry name" value="Beta_helix"/>
    <property type="match status" value="1"/>
</dbReference>
<sequence>MATRLIAPERSVLTVAADNPDCHQSIASALATANDGDVISIRPGVYRESVTIDRAVSLSGVGDAGEVRIEGVTGPALRSAAVDVRVSGVTIVRADGDVAVDVESGALALDDCTIEASTEVALIVRSEALLTTHDTTVANAAGAGVLVYEGGKAEISGGRLHDIATTALVVRGPSSAHLADLAIDTAQGGLLAADGAQLTLARGTIGTIANAAITVEGGASLDAAGTTLADGEGIGLLVTTGGSVTLSDVSMRGLGGQGVVGMADASVELARVTIENGATHALHLVEGARLTGEACELRSAGHDAIVVAGTASLTLADSTIERPSGTGITASDEATVTLTSVRIVDADGEAAVARDASRLVVEGGSVRGGRLGLAWEGGASGALRRTRIVDVDGEAVRVDPDADVEIDRLADDEGDEPDGAPARTGSTNATGSTGETARADETEGATGAGELDRMLAELDQLVGLDSVKRQVETLVRMHQMAERRSEAGLPSPPVSRHLVFAGSPGTGKTTVARLYGRILAALGVVRTGQLVEVARPDLVAAVIGGTAIKTAEMFTKALGGVLFIDEAYALSKDSGSSNDFGGEAIDTLVKLMEDHRDDVVVIVAGYTNDMRTFMAANPGLSSRFSRTIEFTDYSSAEMVTIVEGLCRANHYSLEFETRAALHDYFTKLPRDETFGNGRTARKVFEEMLGRQAYRLGNADSVDALTLTRLVPDDLGPLPGSSIGAGVGRVDEERVDQLLGTLRELVGLDGVKEEVEGMVDLLTSARRRQAAGLPAPSLSRHLIFAGPPGTGKTTVARLYGSLLTALGVLAQGQVTEVSRADLVGEYVGHTARRTTEAFDRARGGVLFIDEAYTLASGGGNGADFGKESVDTLVKLMEDHRDEVVVIAAGYEREMDQFLATNPGLDSRFSHRVRFANYTPDELVTIVNQHATASGYECTGPTVAALRGHFTAVDRTASFGNGRYARQVMDAAIANHARRTRGIEDPSMDDLVLLLPEDVPTPESIGA</sequence>
<evidence type="ECO:0000256" key="3">
    <source>
        <dbReference type="ARBA" id="ARBA00022840"/>
    </source>
</evidence>
<feature type="domain" description="AAA+ ATPase" evidence="5">
    <location>
        <begin position="494"/>
        <end position="634"/>
    </location>
</feature>
<dbReference type="Gene3D" id="1.10.8.60">
    <property type="match status" value="2"/>
</dbReference>
<dbReference type="PRINTS" id="PR00819">
    <property type="entry name" value="CBXCFQXSUPER"/>
</dbReference>
<organism evidence="6 7">
    <name type="scientific">Schumannella soli</name>
    <dbReference type="NCBI Taxonomy" id="2590779"/>
    <lineage>
        <taxon>Bacteria</taxon>
        <taxon>Bacillati</taxon>
        <taxon>Actinomycetota</taxon>
        <taxon>Actinomycetes</taxon>
        <taxon>Micrococcales</taxon>
        <taxon>Microbacteriaceae</taxon>
        <taxon>Schumannella</taxon>
    </lineage>
</organism>
<gene>
    <name evidence="6" type="ORF">FJ657_04470</name>
</gene>
<dbReference type="PANTHER" id="PTHR43392">
    <property type="entry name" value="AAA-TYPE ATPASE FAMILY PROTEIN / ANKYRIN REPEAT FAMILY PROTEIN"/>
    <property type="match status" value="1"/>
</dbReference>
<evidence type="ECO:0000256" key="1">
    <source>
        <dbReference type="ARBA" id="ARBA00010378"/>
    </source>
</evidence>
<dbReference type="FunFam" id="3.40.50.300:FF:000216">
    <property type="entry name" value="Type VII secretion ATPase EccA"/>
    <property type="match status" value="2"/>
</dbReference>
<evidence type="ECO:0000256" key="4">
    <source>
        <dbReference type="SAM" id="MobiDB-lite"/>
    </source>
</evidence>
<feature type="compositionally biased region" description="Polar residues" evidence="4">
    <location>
        <begin position="424"/>
        <end position="435"/>
    </location>
</feature>
<protein>
    <submittedName>
        <fullName evidence="6">AAA family ATPase</fullName>
    </submittedName>
</protein>
<dbReference type="AlphaFoldDB" id="A0A506XYR4"/>
<dbReference type="InterPro" id="IPR041627">
    <property type="entry name" value="AAA_lid_6"/>
</dbReference>
<dbReference type="InterPro" id="IPR027417">
    <property type="entry name" value="P-loop_NTPase"/>
</dbReference>
<evidence type="ECO:0000313" key="6">
    <source>
        <dbReference type="EMBL" id="TPW77901.1"/>
    </source>
</evidence>
<dbReference type="InterPro" id="IPR050773">
    <property type="entry name" value="CbxX/CfxQ_RuBisCO_ESX"/>
</dbReference>
<dbReference type="Proteomes" id="UP000316252">
    <property type="component" value="Unassembled WGS sequence"/>
</dbReference>
<dbReference type="Pfam" id="PF17866">
    <property type="entry name" value="AAA_lid_6"/>
    <property type="match status" value="2"/>
</dbReference>
<dbReference type="InterPro" id="IPR012334">
    <property type="entry name" value="Pectin_lyas_fold"/>
</dbReference>
<evidence type="ECO:0000259" key="5">
    <source>
        <dbReference type="SMART" id="SM00382"/>
    </source>
</evidence>
<dbReference type="CDD" id="cd00009">
    <property type="entry name" value="AAA"/>
    <property type="match status" value="1"/>
</dbReference>
<dbReference type="SUPFAM" id="SSF52540">
    <property type="entry name" value="P-loop containing nucleoside triphosphate hydrolases"/>
    <property type="match status" value="2"/>
</dbReference>
<reference evidence="6 7" key="1">
    <citation type="submission" date="2019-06" db="EMBL/GenBank/DDBJ databases">
        <authorList>
            <person name="Li F."/>
        </authorList>
    </citation>
    <scope>NUCLEOTIDE SEQUENCE [LARGE SCALE GENOMIC DNA]</scope>
    <source>
        <strain evidence="6 7">10F1D-1</strain>
    </source>
</reference>
<dbReference type="Pfam" id="PF00004">
    <property type="entry name" value="AAA"/>
    <property type="match status" value="2"/>
</dbReference>
<dbReference type="GO" id="GO:0005524">
    <property type="term" value="F:ATP binding"/>
    <property type="evidence" value="ECO:0007669"/>
    <property type="project" value="UniProtKB-KW"/>
</dbReference>
<evidence type="ECO:0000313" key="7">
    <source>
        <dbReference type="Proteomes" id="UP000316252"/>
    </source>
</evidence>
<dbReference type="InterPro" id="IPR000641">
    <property type="entry name" value="CbxX/CfxQ"/>
</dbReference>
<dbReference type="Gene3D" id="3.40.50.300">
    <property type="entry name" value="P-loop containing nucleotide triphosphate hydrolases"/>
    <property type="match status" value="2"/>
</dbReference>
<dbReference type="InterPro" id="IPR011050">
    <property type="entry name" value="Pectin_lyase_fold/virulence"/>
</dbReference>
<proteinExistence type="inferred from homology"/>
<dbReference type="SUPFAM" id="SSF51126">
    <property type="entry name" value="Pectin lyase-like"/>
    <property type="match status" value="2"/>
</dbReference>
<dbReference type="OrthoDB" id="9806903at2"/>
<keyword evidence="3" id="KW-0067">ATP-binding</keyword>
<dbReference type="Gene3D" id="2.160.20.10">
    <property type="entry name" value="Single-stranded right-handed beta-helix, Pectin lyase-like"/>
    <property type="match status" value="2"/>
</dbReference>
<dbReference type="InterPro" id="IPR003959">
    <property type="entry name" value="ATPase_AAA_core"/>
</dbReference>
<dbReference type="InterPro" id="IPR039448">
    <property type="entry name" value="Beta_helix"/>
</dbReference>
<comment type="similarity">
    <text evidence="1">Belongs to the CbxX/CfxQ family.</text>
</comment>
<dbReference type="RefSeq" id="WP_141162426.1">
    <property type="nucleotide sequence ID" value="NZ_VHQG01000001.1"/>
</dbReference>
<keyword evidence="7" id="KW-1185">Reference proteome</keyword>
<dbReference type="InterPro" id="IPR003593">
    <property type="entry name" value="AAA+_ATPase"/>
</dbReference>
<dbReference type="PANTHER" id="PTHR43392:SF2">
    <property type="entry name" value="AAA-TYPE ATPASE FAMILY PROTEIN _ ANKYRIN REPEAT FAMILY PROTEIN"/>
    <property type="match status" value="1"/>
</dbReference>
<comment type="caution">
    <text evidence="6">The sequence shown here is derived from an EMBL/GenBank/DDBJ whole genome shotgun (WGS) entry which is preliminary data.</text>
</comment>
<name>A0A506XYR4_9MICO</name>
<feature type="domain" description="AAA+ ATPase" evidence="5">
    <location>
        <begin position="777"/>
        <end position="917"/>
    </location>
</feature>
<evidence type="ECO:0000256" key="2">
    <source>
        <dbReference type="ARBA" id="ARBA00022741"/>
    </source>
</evidence>
<dbReference type="EMBL" id="VHQG01000001">
    <property type="protein sequence ID" value="TPW77901.1"/>
    <property type="molecule type" value="Genomic_DNA"/>
</dbReference>